<dbReference type="GO" id="GO:0005737">
    <property type="term" value="C:cytoplasm"/>
    <property type="evidence" value="ECO:0007669"/>
    <property type="project" value="TreeGrafter"/>
</dbReference>
<feature type="domain" description="Helicase ATP-binding" evidence="8">
    <location>
        <begin position="123"/>
        <end position="316"/>
    </location>
</feature>
<keyword evidence="10" id="KW-1185">Reference proteome</keyword>
<evidence type="ECO:0000256" key="3">
    <source>
        <dbReference type="ARBA" id="ARBA00023235"/>
    </source>
</evidence>
<dbReference type="GO" id="GO:0043138">
    <property type="term" value="F:3'-5' DNA helicase activity"/>
    <property type="evidence" value="ECO:0007669"/>
    <property type="project" value="UniProtKB-EC"/>
</dbReference>
<evidence type="ECO:0000313" key="9">
    <source>
        <dbReference type="EMBL" id="KAF5344412.1"/>
    </source>
</evidence>
<dbReference type="InterPro" id="IPR011545">
    <property type="entry name" value="DEAD/DEAH_box_helicase_dom"/>
</dbReference>
<name>A0A8H5FPV6_9AGAR</name>
<dbReference type="GO" id="GO:0000724">
    <property type="term" value="P:double-strand break repair via homologous recombination"/>
    <property type="evidence" value="ECO:0007669"/>
    <property type="project" value="TreeGrafter"/>
</dbReference>
<dbReference type="GO" id="GO:0005694">
    <property type="term" value="C:chromosome"/>
    <property type="evidence" value="ECO:0007669"/>
    <property type="project" value="TreeGrafter"/>
</dbReference>
<keyword evidence="2" id="KW-0238">DNA-binding</keyword>
<evidence type="ECO:0000313" key="10">
    <source>
        <dbReference type="Proteomes" id="UP000559256"/>
    </source>
</evidence>
<dbReference type="OrthoDB" id="5952536at2759"/>
<dbReference type="GO" id="GO:0009378">
    <property type="term" value="F:four-way junction helicase activity"/>
    <property type="evidence" value="ECO:0007669"/>
    <property type="project" value="TreeGrafter"/>
</dbReference>
<evidence type="ECO:0000256" key="4">
    <source>
        <dbReference type="ARBA" id="ARBA00034617"/>
    </source>
</evidence>
<evidence type="ECO:0000256" key="7">
    <source>
        <dbReference type="SAM" id="Phobius"/>
    </source>
</evidence>
<proteinExistence type="inferred from homology"/>
<keyword evidence="7" id="KW-1133">Transmembrane helix</keyword>
<feature type="transmembrane region" description="Helical" evidence="7">
    <location>
        <begin position="144"/>
        <end position="162"/>
    </location>
</feature>
<dbReference type="Gene3D" id="3.40.50.300">
    <property type="entry name" value="P-loop containing nucleotide triphosphate hydrolases"/>
    <property type="match status" value="1"/>
</dbReference>
<gene>
    <name evidence="9" type="ORF">D9758_015479</name>
</gene>
<evidence type="ECO:0000256" key="5">
    <source>
        <dbReference type="ARBA" id="ARBA00034808"/>
    </source>
</evidence>
<comment type="catalytic activity">
    <reaction evidence="4">
        <text>Couples ATP hydrolysis with the unwinding of duplex DNA by translocating in the 3'-5' direction.</text>
        <dbReference type="EC" id="5.6.2.4"/>
    </reaction>
</comment>
<reference evidence="9 10" key="1">
    <citation type="journal article" date="2020" name="ISME J.">
        <title>Uncovering the hidden diversity of litter-decomposition mechanisms in mushroom-forming fungi.</title>
        <authorList>
            <person name="Floudas D."/>
            <person name="Bentzer J."/>
            <person name="Ahren D."/>
            <person name="Johansson T."/>
            <person name="Persson P."/>
            <person name="Tunlid A."/>
        </authorList>
    </citation>
    <scope>NUCLEOTIDE SEQUENCE [LARGE SCALE GENOMIC DNA]</scope>
    <source>
        <strain evidence="9 10">CBS 291.85</strain>
    </source>
</reference>
<keyword evidence="7" id="KW-0472">Membrane</keyword>
<dbReference type="SUPFAM" id="SSF52540">
    <property type="entry name" value="P-loop containing nucleoside triphosphate hydrolases"/>
    <property type="match status" value="1"/>
</dbReference>
<dbReference type="EC" id="5.6.2.4" evidence="5"/>
<evidence type="ECO:0000259" key="8">
    <source>
        <dbReference type="PROSITE" id="PS51192"/>
    </source>
</evidence>
<accession>A0A8H5FPV6</accession>
<comment type="similarity">
    <text evidence="1">Belongs to the helicase family. RecQ subfamily.</text>
</comment>
<organism evidence="9 10">
    <name type="scientific">Tetrapyrgos nigripes</name>
    <dbReference type="NCBI Taxonomy" id="182062"/>
    <lineage>
        <taxon>Eukaryota</taxon>
        <taxon>Fungi</taxon>
        <taxon>Dikarya</taxon>
        <taxon>Basidiomycota</taxon>
        <taxon>Agaricomycotina</taxon>
        <taxon>Agaricomycetes</taxon>
        <taxon>Agaricomycetidae</taxon>
        <taxon>Agaricales</taxon>
        <taxon>Marasmiineae</taxon>
        <taxon>Marasmiaceae</taxon>
        <taxon>Tetrapyrgos</taxon>
    </lineage>
</organism>
<comment type="caution">
    <text evidence="9">The sequence shown here is derived from an EMBL/GenBank/DDBJ whole genome shotgun (WGS) entry which is preliminary data.</text>
</comment>
<evidence type="ECO:0000256" key="1">
    <source>
        <dbReference type="ARBA" id="ARBA00005446"/>
    </source>
</evidence>
<dbReference type="GO" id="GO:0005524">
    <property type="term" value="F:ATP binding"/>
    <property type="evidence" value="ECO:0007669"/>
    <property type="project" value="InterPro"/>
</dbReference>
<evidence type="ECO:0000256" key="6">
    <source>
        <dbReference type="SAM" id="MobiDB-lite"/>
    </source>
</evidence>
<keyword evidence="7" id="KW-0812">Transmembrane</keyword>
<dbReference type="GO" id="GO:0003677">
    <property type="term" value="F:DNA binding"/>
    <property type="evidence" value="ECO:0007669"/>
    <property type="project" value="UniProtKB-KW"/>
</dbReference>
<evidence type="ECO:0000256" key="2">
    <source>
        <dbReference type="ARBA" id="ARBA00023125"/>
    </source>
</evidence>
<dbReference type="SMART" id="SM00487">
    <property type="entry name" value="DEXDc"/>
    <property type="match status" value="1"/>
</dbReference>
<dbReference type="PANTHER" id="PTHR13710:SF105">
    <property type="entry name" value="ATP-DEPENDENT DNA HELICASE Q1"/>
    <property type="match status" value="1"/>
</dbReference>
<keyword evidence="3" id="KW-0413">Isomerase</keyword>
<dbReference type="Pfam" id="PF00270">
    <property type="entry name" value="DEAD"/>
    <property type="match status" value="1"/>
</dbReference>
<sequence length="341" mass="38000">MSSISSTRLTSTLSDTPEPIPTQIATNYATFFSSLTSSLPLTSTDFPSEPTSDIDMFSAISESEDDENQIKITQTSKKTPETDAEKLTCQTYPQYIKSLDDHTVATMVKKRTQCPKPLQLEFACAVHKKQDVFMNVGTGFGKTLAMILLLLLADGSFIVIIISQLKRLQASQADALREKYGLCAVIVNEDSLKDDAYWKTHAYDFRLKRPGSADVFISTPEQFFVAKEGYPMIFSKFVCKSVFNQQIGLIAIAEAHFVHLYGLKHYGIHPFHPAYGNLAGIKNIFGPNVPWAAMTASATHQVLQTLEKRILRPSYCTLSMTANWPNIMYATHEADEADEQL</sequence>
<feature type="region of interest" description="Disordered" evidence="6">
    <location>
        <begin position="1"/>
        <end position="20"/>
    </location>
</feature>
<dbReference type="EMBL" id="JAACJM010000125">
    <property type="protein sequence ID" value="KAF5344412.1"/>
    <property type="molecule type" value="Genomic_DNA"/>
</dbReference>
<dbReference type="InterPro" id="IPR014001">
    <property type="entry name" value="Helicase_ATP-bd"/>
</dbReference>
<dbReference type="InterPro" id="IPR027417">
    <property type="entry name" value="P-loop_NTPase"/>
</dbReference>
<feature type="compositionally biased region" description="Low complexity" evidence="6">
    <location>
        <begin position="1"/>
        <end position="16"/>
    </location>
</feature>
<dbReference type="Proteomes" id="UP000559256">
    <property type="component" value="Unassembled WGS sequence"/>
</dbReference>
<dbReference type="PROSITE" id="PS51192">
    <property type="entry name" value="HELICASE_ATP_BIND_1"/>
    <property type="match status" value="1"/>
</dbReference>
<protein>
    <recommendedName>
        <fullName evidence="5">DNA 3'-5' helicase</fullName>
        <ecNumber evidence="5">5.6.2.4</ecNumber>
    </recommendedName>
</protein>
<dbReference type="PANTHER" id="PTHR13710">
    <property type="entry name" value="DNA HELICASE RECQ FAMILY MEMBER"/>
    <property type="match status" value="1"/>
</dbReference>
<dbReference type="AlphaFoldDB" id="A0A8H5FPV6"/>